<keyword evidence="3" id="KW-1185">Reference proteome</keyword>
<accession>A0ABN8IVT9</accession>
<feature type="non-terminal residue" evidence="2">
    <location>
        <position position="1"/>
    </location>
</feature>
<proteinExistence type="predicted"/>
<gene>
    <name evidence="2" type="ORF">IPOD504_LOCUS13105</name>
</gene>
<evidence type="ECO:0000313" key="3">
    <source>
        <dbReference type="Proteomes" id="UP000837857"/>
    </source>
</evidence>
<organism evidence="2 3">
    <name type="scientific">Iphiclides podalirius</name>
    <name type="common">scarce swallowtail</name>
    <dbReference type="NCBI Taxonomy" id="110791"/>
    <lineage>
        <taxon>Eukaryota</taxon>
        <taxon>Metazoa</taxon>
        <taxon>Ecdysozoa</taxon>
        <taxon>Arthropoda</taxon>
        <taxon>Hexapoda</taxon>
        <taxon>Insecta</taxon>
        <taxon>Pterygota</taxon>
        <taxon>Neoptera</taxon>
        <taxon>Endopterygota</taxon>
        <taxon>Lepidoptera</taxon>
        <taxon>Glossata</taxon>
        <taxon>Ditrysia</taxon>
        <taxon>Papilionoidea</taxon>
        <taxon>Papilionidae</taxon>
        <taxon>Papilioninae</taxon>
        <taxon>Iphiclides</taxon>
    </lineage>
</organism>
<feature type="region of interest" description="Disordered" evidence="1">
    <location>
        <begin position="123"/>
        <end position="169"/>
    </location>
</feature>
<dbReference type="Proteomes" id="UP000837857">
    <property type="component" value="Chromosome 4"/>
</dbReference>
<protein>
    <submittedName>
        <fullName evidence="2">Uncharacterized protein</fullName>
    </submittedName>
</protein>
<sequence>MSRAYFAAFDTGIEKIVLTSNESIRAIRKENVDLKEEVRAMSHLCAALYEQRLAAALRLQFKDDIIREMRRQLRSAKAKRKGQGIEDTAQRKGQGIEDTAPDPRGQEAVGIFKLLEVTKSMNGSVALERQEGAGVRRLLRPRRRDAPDAEWPNRSPDPSPDGSVSLQLD</sequence>
<feature type="region of interest" description="Disordered" evidence="1">
    <location>
        <begin position="76"/>
        <end position="104"/>
    </location>
</feature>
<dbReference type="EMBL" id="OW152816">
    <property type="protein sequence ID" value="CAH2065725.1"/>
    <property type="molecule type" value="Genomic_DNA"/>
</dbReference>
<name>A0ABN8IVT9_9NEOP</name>
<reference evidence="2" key="1">
    <citation type="submission" date="2022-03" db="EMBL/GenBank/DDBJ databases">
        <authorList>
            <person name="Martin H S."/>
        </authorList>
    </citation>
    <scope>NUCLEOTIDE SEQUENCE</scope>
</reference>
<evidence type="ECO:0000256" key="1">
    <source>
        <dbReference type="SAM" id="MobiDB-lite"/>
    </source>
</evidence>
<evidence type="ECO:0000313" key="2">
    <source>
        <dbReference type="EMBL" id="CAH2065725.1"/>
    </source>
</evidence>